<accession>A0ABT8KVQ5</accession>
<organism evidence="1 2">
    <name type="scientific">Splendidivirga corallicola</name>
    <dbReference type="NCBI Taxonomy" id="3051826"/>
    <lineage>
        <taxon>Bacteria</taxon>
        <taxon>Pseudomonadati</taxon>
        <taxon>Bacteroidota</taxon>
        <taxon>Cytophagia</taxon>
        <taxon>Cytophagales</taxon>
        <taxon>Splendidivirgaceae</taxon>
        <taxon>Splendidivirga</taxon>
    </lineage>
</organism>
<dbReference type="RefSeq" id="WP_346754499.1">
    <property type="nucleotide sequence ID" value="NZ_JAUJEA010000011.1"/>
</dbReference>
<reference evidence="1" key="1">
    <citation type="submission" date="2023-06" db="EMBL/GenBank/DDBJ databases">
        <title>Genomic of Parafulvivirga corallium.</title>
        <authorList>
            <person name="Wang G."/>
        </authorList>
    </citation>
    <scope>NUCLEOTIDE SEQUENCE</scope>
    <source>
        <strain evidence="1">BMA10</strain>
    </source>
</reference>
<dbReference type="EMBL" id="JAUJEA010000011">
    <property type="protein sequence ID" value="MDN5204478.1"/>
    <property type="molecule type" value="Genomic_DNA"/>
</dbReference>
<dbReference type="Pfam" id="PF11276">
    <property type="entry name" value="DUF3078"/>
    <property type="match status" value="1"/>
</dbReference>
<dbReference type="InterPro" id="IPR021428">
    <property type="entry name" value="DUF3078"/>
</dbReference>
<comment type="caution">
    <text evidence="1">The sequence shown here is derived from an EMBL/GenBank/DDBJ whole genome shotgun (WGS) entry which is preliminary data.</text>
</comment>
<keyword evidence="2" id="KW-1185">Reference proteome</keyword>
<evidence type="ECO:0000313" key="1">
    <source>
        <dbReference type="EMBL" id="MDN5204478.1"/>
    </source>
</evidence>
<evidence type="ECO:0000313" key="2">
    <source>
        <dbReference type="Proteomes" id="UP001172082"/>
    </source>
</evidence>
<proteinExistence type="predicted"/>
<protein>
    <submittedName>
        <fullName evidence="1">DUF3078 domain-containing protein</fullName>
    </submittedName>
</protein>
<gene>
    <name evidence="1" type="ORF">QQ008_24000</name>
</gene>
<name>A0ABT8KVQ5_9BACT</name>
<dbReference type="Proteomes" id="UP001172082">
    <property type="component" value="Unassembled WGS sequence"/>
</dbReference>
<sequence>MKLFLRFKKSFVIVLISLILLGIKMEKLRAQTDTTYWQRGAKGTLTFSQVSLTNWSAGGENSISLNAFMNMFANYAKGRNTWKNTLELGYGLVDQGDVGFRKSDDKINFSSQYGYQLNPDNNKLFWSTLFDFKTQFSNGFNFPEGAERVKISGLFAPAYLLISTGLEYKPSEFFSVMFSPTSGKITIVSDQDLADLGAFGVDPGKTTRVELGTYLTANFKKDIAKNVNLESRLELFTGYDENFGNIDVNWQNALLMKVNDWLSANLITQLLYDDDILIDELDNAGNVISSKPRVQFKQIFGVGLSYTIGSE</sequence>